<comment type="caution">
    <text evidence="1">The sequence shown here is derived from an EMBL/GenBank/DDBJ whole genome shotgun (WGS) entry which is preliminary data.</text>
</comment>
<organism evidence="1">
    <name type="scientific">marine sediment metagenome</name>
    <dbReference type="NCBI Taxonomy" id="412755"/>
    <lineage>
        <taxon>unclassified sequences</taxon>
        <taxon>metagenomes</taxon>
        <taxon>ecological metagenomes</taxon>
    </lineage>
</organism>
<proteinExistence type="predicted"/>
<dbReference type="AlphaFoldDB" id="X1F296"/>
<name>X1F296_9ZZZZ</name>
<sequence>MITIEEGIAGLEDLLVDDPHFDPEHRRECVKLGVEALKGIRSCRQYPECPFNDLLPGEEKE</sequence>
<dbReference type="EMBL" id="BARU01010926">
    <property type="protein sequence ID" value="GAH39037.1"/>
    <property type="molecule type" value="Genomic_DNA"/>
</dbReference>
<reference evidence="1" key="1">
    <citation type="journal article" date="2014" name="Front. Microbiol.">
        <title>High frequency of phylogenetically diverse reductive dehalogenase-homologous genes in deep subseafloor sedimentary metagenomes.</title>
        <authorList>
            <person name="Kawai M."/>
            <person name="Futagami T."/>
            <person name="Toyoda A."/>
            <person name="Takaki Y."/>
            <person name="Nishi S."/>
            <person name="Hori S."/>
            <person name="Arai W."/>
            <person name="Tsubouchi T."/>
            <person name="Morono Y."/>
            <person name="Uchiyama I."/>
            <person name="Ito T."/>
            <person name="Fujiyama A."/>
            <person name="Inagaki F."/>
            <person name="Takami H."/>
        </authorList>
    </citation>
    <scope>NUCLEOTIDE SEQUENCE</scope>
    <source>
        <strain evidence="1">Expedition CK06-06</strain>
    </source>
</reference>
<accession>X1F296</accession>
<protein>
    <submittedName>
        <fullName evidence="1">Uncharacterized protein</fullName>
    </submittedName>
</protein>
<evidence type="ECO:0000313" key="1">
    <source>
        <dbReference type="EMBL" id="GAH39037.1"/>
    </source>
</evidence>
<gene>
    <name evidence="1" type="ORF">S03H2_20682</name>
</gene>